<evidence type="ECO:0000256" key="3">
    <source>
        <dbReference type="ARBA" id="ARBA00022692"/>
    </source>
</evidence>
<evidence type="ECO:0000256" key="4">
    <source>
        <dbReference type="ARBA" id="ARBA00022989"/>
    </source>
</evidence>
<feature type="transmembrane region" description="Helical" evidence="7">
    <location>
        <begin position="776"/>
        <end position="801"/>
    </location>
</feature>
<dbReference type="GO" id="GO:0005886">
    <property type="term" value="C:plasma membrane"/>
    <property type="evidence" value="ECO:0007669"/>
    <property type="project" value="UniProtKB-SubCell"/>
</dbReference>
<proteinExistence type="inferred from homology"/>
<feature type="transmembrane region" description="Helical" evidence="7">
    <location>
        <begin position="361"/>
        <end position="384"/>
    </location>
</feature>
<evidence type="ECO:0000256" key="7">
    <source>
        <dbReference type="SAM" id="Phobius"/>
    </source>
</evidence>
<feature type="domain" description="MacB-like periplasmic core" evidence="9">
    <location>
        <begin position="514"/>
        <end position="718"/>
    </location>
</feature>
<dbReference type="InterPro" id="IPR047928">
    <property type="entry name" value="Perm_prefix_1"/>
</dbReference>
<sequence>MPDWTQHLRQRLAHLNLRGEREADIVEELSQHLDERYEELRRRGSSEPDACRIALDELVDPDTLVQHLQPLRQARVADTQAPGRGSGSILADLWADLRYAARTLRMQPGFAAVAILTLALGIGANSAIFALADATLLRPLPLREPERLAMLWETAPTTPRGGVSPLNAIDWAARSDTFEDIAAYIPDVGGMVMAGADGTAETVPRQWVTAGVFDVLGIDAIVGRTFRHEDDIAKRNAVVMTESFWHSRFQGDPAIVGTQVRLDGDLFTVLGVVPDSAQLIGRSSLWGLLSMHDAPPRARAARFMRAVGRLTPGATLEAAAADMNAVAEGLARDYPDTNRGRGVAVEPLQQAMVGSDLRHTALLFLGVVGFVLLICCANVANLLLARATVRSRELAIRAALGANRWRVVRQILTESLLLAALGCALGLALGAAILRVAPALIPDGLLPGAVTLAFDLRVVGFCIVAALGVGVLFGLAPAWQATRLSPAQAIGAETRGTTGRGGRLRGLLVVAEVAVAVVLLFGAGLLLRTLLAVETADRGYRADGALTMLVDPLGDRYPTTDSLLQFFDDIEREISAIHDVREVAWSSSLPLGEAAGQSFFEVEGAPPIPASERPAADYQVVSASYFSALEVAMRSGRAFDAGDRSGSVPVVIVNEAFVQTHLQGIAPVGTRIAVRASSDADADVVLREIIGVAEQVTSRATETQATPQMYVPLTQDPSDDMYLIVRSVAGRPEALTNPVRAAIASVDREQLVSVRDVMTLADVAWEATSRHRFRAVLVGTFAALALLLAMVGVFGILAYSVQQRTRDYGVRMALGATANDVLRLVVRGAAGLIATGTAVGFACAMLMSRWLESALYGVEALDPLTFAGVVLLLALAAALSTLGPAWRAARLHPDVALRG</sequence>
<reference evidence="10 11" key="1">
    <citation type="submission" date="2020-08" db="EMBL/GenBank/DDBJ databases">
        <title>Genomic Encyclopedia of Type Strains, Phase IV (KMG-IV): sequencing the most valuable type-strain genomes for metagenomic binning, comparative biology and taxonomic classification.</title>
        <authorList>
            <person name="Goeker M."/>
        </authorList>
    </citation>
    <scope>NUCLEOTIDE SEQUENCE [LARGE SCALE GENOMIC DNA]</scope>
    <source>
        <strain evidence="10 11">DSM 24163</strain>
    </source>
</reference>
<name>A0A7W8FZP9_9GAMM</name>
<feature type="domain" description="ABC3 transporter permease C-terminal" evidence="8">
    <location>
        <begin position="780"/>
        <end position="893"/>
    </location>
</feature>
<dbReference type="Proteomes" id="UP000521199">
    <property type="component" value="Unassembled WGS sequence"/>
</dbReference>
<evidence type="ECO:0000259" key="9">
    <source>
        <dbReference type="Pfam" id="PF12704"/>
    </source>
</evidence>
<comment type="caution">
    <text evidence="10">The sequence shown here is derived from an EMBL/GenBank/DDBJ whole genome shotgun (WGS) entry which is preliminary data.</text>
</comment>
<dbReference type="PANTHER" id="PTHR30572:SF4">
    <property type="entry name" value="ABC TRANSPORTER PERMEASE YTRF"/>
    <property type="match status" value="1"/>
</dbReference>
<keyword evidence="2" id="KW-1003">Cell membrane</keyword>
<dbReference type="PANTHER" id="PTHR30572">
    <property type="entry name" value="MEMBRANE COMPONENT OF TRANSPORTER-RELATED"/>
    <property type="match status" value="1"/>
</dbReference>
<feature type="transmembrane region" description="Helical" evidence="7">
    <location>
        <begin position="507"/>
        <end position="527"/>
    </location>
</feature>
<dbReference type="InterPro" id="IPR050250">
    <property type="entry name" value="Macrolide_Exporter_MacB"/>
</dbReference>
<accession>A0A7W8FZP9</accession>
<evidence type="ECO:0000256" key="6">
    <source>
        <dbReference type="ARBA" id="ARBA00038076"/>
    </source>
</evidence>
<dbReference type="InterPro" id="IPR003838">
    <property type="entry name" value="ABC3_permease_C"/>
</dbReference>
<evidence type="ECO:0000313" key="10">
    <source>
        <dbReference type="EMBL" id="MBB5206873.1"/>
    </source>
</evidence>
<evidence type="ECO:0000256" key="1">
    <source>
        <dbReference type="ARBA" id="ARBA00004651"/>
    </source>
</evidence>
<feature type="transmembrane region" description="Helical" evidence="7">
    <location>
        <begin position="821"/>
        <end position="851"/>
    </location>
</feature>
<feature type="transmembrane region" description="Helical" evidence="7">
    <location>
        <begin position="458"/>
        <end position="479"/>
    </location>
</feature>
<dbReference type="NCBIfam" id="TIGR03434">
    <property type="entry name" value="ADOP"/>
    <property type="match status" value="1"/>
</dbReference>
<keyword evidence="11" id="KW-1185">Reference proteome</keyword>
<keyword evidence="4 7" id="KW-1133">Transmembrane helix</keyword>
<feature type="domain" description="ABC3 transporter permease C-terminal" evidence="8">
    <location>
        <begin position="367"/>
        <end position="486"/>
    </location>
</feature>
<evidence type="ECO:0000256" key="2">
    <source>
        <dbReference type="ARBA" id="ARBA00022475"/>
    </source>
</evidence>
<dbReference type="InterPro" id="IPR017800">
    <property type="entry name" value="ADOP"/>
</dbReference>
<comment type="similarity">
    <text evidence="6">Belongs to the ABC-4 integral membrane protein family.</text>
</comment>
<dbReference type="RefSeq" id="WP_183959254.1">
    <property type="nucleotide sequence ID" value="NZ_JACHHP010000001.1"/>
</dbReference>
<organism evidence="10 11">
    <name type="scientific">Chiayiivirga flava</name>
    <dbReference type="NCBI Taxonomy" id="659595"/>
    <lineage>
        <taxon>Bacteria</taxon>
        <taxon>Pseudomonadati</taxon>
        <taxon>Pseudomonadota</taxon>
        <taxon>Gammaproteobacteria</taxon>
        <taxon>Lysobacterales</taxon>
        <taxon>Lysobacteraceae</taxon>
        <taxon>Chiayiivirga</taxon>
    </lineage>
</organism>
<comment type="subcellular location">
    <subcellularLocation>
        <location evidence="1">Cell membrane</location>
        <topology evidence="1">Multi-pass membrane protein</topology>
    </subcellularLocation>
</comment>
<evidence type="ECO:0000256" key="5">
    <source>
        <dbReference type="ARBA" id="ARBA00023136"/>
    </source>
</evidence>
<feature type="transmembrane region" description="Helical" evidence="7">
    <location>
        <begin position="416"/>
        <end position="438"/>
    </location>
</feature>
<dbReference type="Pfam" id="PF02687">
    <property type="entry name" value="FtsX"/>
    <property type="match status" value="2"/>
</dbReference>
<evidence type="ECO:0000313" key="11">
    <source>
        <dbReference type="Proteomes" id="UP000521199"/>
    </source>
</evidence>
<feature type="domain" description="MacB-like periplasmic core" evidence="9">
    <location>
        <begin position="112"/>
        <end position="325"/>
    </location>
</feature>
<protein>
    <submittedName>
        <fullName evidence="10">Putative ABC transport system permease protein</fullName>
    </submittedName>
</protein>
<feature type="transmembrane region" description="Helical" evidence="7">
    <location>
        <begin position="110"/>
        <end position="132"/>
    </location>
</feature>
<feature type="transmembrane region" description="Helical" evidence="7">
    <location>
        <begin position="863"/>
        <end position="882"/>
    </location>
</feature>
<evidence type="ECO:0000259" key="8">
    <source>
        <dbReference type="Pfam" id="PF02687"/>
    </source>
</evidence>
<dbReference type="AlphaFoldDB" id="A0A7W8FZP9"/>
<dbReference type="NCBIfam" id="NF038403">
    <property type="entry name" value="perm_prefix_1"/>
    <property type="match status" value="1"/>
</dbReference>
<gene>
    <name evidence="10" type="ORF">HNQ52_000389</name>
</gene>
<dbReference type="InterPro" id="IPR025857">
    <property type="entry name" value="MacB_PCD"/>
</dbReference>
<dbReference type="GO" id="GO:0022857">
    <property type="term" value="F:transmembrane transporter activity"/>
    <property type="evidence" value="ECO:0007669"/>
    <property type="project" value="TreeGrafter"/>
</dbReference>
<dbReference type="Pfam" id="PF12704">
    <property type="entry name" value="MacB_PCD"/>
    <property type="match status" value="2"/>
</dbReference>
<keyword evidence="5 7" id="KW-0472">Membrane</keyword>
<keyword evidence="3 7" id="KW-0812">Transmembrane</keyword>
<dbReference type="EMBL" id="JACHHP010000001">
    <property type="protein sequence ID" value="MBB5206873.1"/>
    <property type="molecule type" value="Genomic_DNA"/>
</dbReference>